<dbReference type="PANTHER" id="PTHR43280">
    <property type="entry name" value="ARAC-FAMILY TRANSCRIPTIONAL REGULATOR"/>
    <property type="match status" value="1"/>
</dbReference>
<name>A0A7R7IDI6_9FIRM</name>
<dbReference type="SUPFAM" id="SSF51215">
    <property type="entry name" value="Regulatory protein AraC"/>
    <property type="match status" value="1"/>
</dbReference>
<dbReference type="Pfam" id="PF12833">
    <property type="entry name" value="HTH_18"/>
    <property type="match status" value="1"/>
</dbReference>
<dbReference type="Pfam" id="PF07883">
    <property type="entry name" value="Cupin_2"/>
    <property type="match status" value="1"/>
</dbReference>
<dbReference type="SMART" id="SM00342">
    <property type="entry name" value="HTH_ARAC"/>
    <property type="match status" value="1"/>
</dbReference>
<gene>
    <name evidence="5" type="ORF">bsdtb5_24090</name>
</gene>
<dbReference type="InterPro" id="IPR037923">
    <property type="entry name" value="HTH-like"/>
</dbReference>
<dbReference type="PANTHER" id="PTHR43280:SF28">
    <property type="entry name" value="HTH-TYPE TRANSCRIPTIONAL ACTIVATOR RHAS"/>
    <property type="match status" value="1"/>
</dbReference>
<evidence type="ECO:0000256" key="2">
    <source>
        <dbReference type="ARBA" id="ARBA00023125"/>
    </source>
</evidence>
<keyword evidence="2" id="KW-0238">DNA-binding</keyword>
<evidence type="ECO:0000259" key="4">
    <source>
        <dbReference type="PROSITE" id="PS01124"/>
    </source>
</evidence>
<dbReference type="InterPro" id="IPR013096">
    <property type="entry name" value="Cupin_2"/>
</dbReference>
<organism evidence="5 6">
    <name type="scientific">Anaeromicropila herbilytica</name>
    <dbReference type="NCBI Taxonomy" id="2785025"/>
    <lineage>
        <taxon>Bacteria</taxon>
        <taxon>Bacillati</taxon>
        <taxon>Bacillota</taxon>
        <taxon>Clostridia</taxon>
        <taxon>Lachnospirales</taxon>
        <taxon>Lachnospiraceae</taxon>
        <taxon>Anaeromicropila</taxon>
    </lineage>
</organism>
<dbReference type="RefSeq" id="WP_271712260.1">
    <property type="nucleotide sequence ID" value="NZ_AP024169.1"/>
</dbReference>
<protein>
    <recommendedName>
        <fullName evidence="4">HTH araC/xylS-type domain-containing protein</fullName>
    </recommendedName>
</protein>
<dbReference type="SUPFAM" id="SSF46689">
    <property type="entry name" value="Homeodomain-like"/>
    <property type="match status" value="2"/>
</dbReference>
<reference evidence="5 6" key="1">
    <citation type="submission" date="2020-11" db="EMBL/GenBank/DDBJ databases">
        <title>Draft genome sequencing of a Lachnospiraceae strain isolated from anoxic soil subjected to BSD treatment.</title>
        <authorList>
            <person name="Uek A."/>
            <person name="Tonouchi A."/>
        </authorList>
    </citation>
    <scope>NUCLEOTIDE SEQUENCE [LARGE SCALE GENOMIC DNA]</scope>
    <source>
        <strain evidence="5 6">TB5</strain>
    </source>
</reference>
<feature type="domain" description="HTH araC/xylS-type" evidence="4">
    <location>
        <begin position="192"/>
        <end position="290"/>
    </location>
</feature>
<dbReference type="Gene3D" id="1.10.10.60">
    <property type="entry name" value="Homeodomain-like"/>
    <property type="match status" value="2"/>
</dbReference>
<dbReference type="EMBL" id="AP024169">
    <property type="protein sequence ID" value="BCN31114.1"/>
    <property type="molecule type" value="Genomic_DNA"/>
</dbReference>
<dbReference type="InterPro" id="IPR014710">
    <property type="entry name" value="RmlC-like_jellyroll"/>
</dbReference>
<dbReference type="PROSITE" id="PS00041">
    <property type="entry name" value="HTH_ARAC_FAMILY_1"/>
    <property type="match status" value="1"/>
</dbReference>
<keyword evidence="6" id="KW-1185">Reference proteome</keyword>
<dbReference type="InterPro" id="IPR018062">
    <property type="entry name" value="HTH_AraC-typ_CS"/>
</dbReference>
<dbReference type="Proteomes" id="UP000595897">
    <property type="component" value="Chromosome"/>
</dbReference>
<dbReference type="CDD" id="cd02208">
    <property type="entry name" value="cupin_RmlC-like"/>
    <property type="match status" value="1"/>
</dbReference>
<dbReference type="AlphaFoldDB" id="A0A7R7IDI6"/>
<sequence>MNLNVLKDSSEIVYYNNPSIPIYVRKGDLSTFPNKEALCHWHEDIEFLLPIKGHISYKVNGQTVFVKEGEAVFVNSRQMHYGYSTDMTDCEYICIVFNPNTLFPLSSIQNQYVHPILECNLTNLIIKADSKMSCQLLISIRQLYELYNKDTAAVEIKAMRYLYVIWESLYFLIKPFFLQELSSYDSNVTILKKMLSFIYNNYESKISLSDIAESGDIGKSKCCKLFKQYLNHSPNEYLNSYRLEKSMMLLRDPSLNITDIAYACGFSNPSYFSETFIKYKGCTPSAYRSDCNI</sequence>
<accession>A0A7R7IDI6</accession>
<dbReference type="GO" id="GO:0003700">
    <property type="term" value="F:DNA-binding transcription factor activity"/>
    <property type="evidence" value="ECO:0007669"/>
    <property type="project" value="InterPro"/>
</dbReference>
<keyword evidence="3" id="KW-0804">Transcription</keyword>
<dbReference type="InterPro" id="IPR020449">
    <property type="entry name" value="Tscrpt_reg_AraC-type_HTH"/>
</dbReference>
<dbReference type="KEGG" id="ahb:bsdtb5_24090"/>
<dbReference type="PRINTS" id="PR00032">
    <property type="entry name" value="HTHARAC"/>
</dbReference>
<dbReference type="PROSITE" id="PS01124">
    <property type="entry name" value="HTH_ARAC_FAMILY_2"/>
    <property type="match status" value="1"/>
</dbReference>
<proteinExistence type="predicted"/>
<dbReference type="Gene3D" id="2.60.120.10">
    <property type="entry name" value="Jelly Rolls"/>
    <property type="match status" value="1"/>
</dbReference>
<dbReference type="InterPro" id="IPR009057">
    <property type="entry name" value="Homeodomain-like_sf"/>
</dbReference>
<evidence type="ECO:0000313" key="5">
    <source>
        <dbReference type="EMBL" id="BCN31114.1"/>
    </source>
</evidence>
<evidence type="ECO:0000256" key="1">
    <source>
        <dbReference type="ARBA" id="ARBA00023015"/>
    </source>
</evidence>
<evidence type="ECO:0000313" key="6">
    <source>
        <dbReference type="Proteomes" id="UP000595897"/>
    </source>
</evidence>
<dbReference type="GO" id="GO:0043565">
    <property type="term" value="F:sequence-specific DNA binding"/>
    <property type="evidence" value="ECO:0007669"/>
    <property type="project" value="InterPro"/>
</dbReference>
<dbReference type="InterPro" id="IPR018060">
    <property type="entry name" value="HTH_AraC"/>
</dbReference>
<keyword evidence="1" id="KW-0805">Transcription regulation</keyword>
<evidence type="ECO:0000256" key="3">
    <source>
        <dbReference type="ARBA" id="ARBA00023163"/>
    </source>
</evidence>